<feature type="region of interest" description="Disordered" evidence="1">
    <location>
        <begin position="74"/>
        <end position="95"/>
    </location>
</feature>
<dbReference type="EMBL" id="CTEE01000001">
    <property type="protein sequence ID" value="CQD22815.1"/>
    <property type="molecule type" value="Genomic_DNA"/>
</dbReference>
<accession>A0A0E3WE28</accession>
<dbReference type="STRING" id="141349.BN1232_05748"/>
<evidence type="ECO:0000313" key="2">
    <source>
        <dbReference type="EMBL" id="CQD22815.1"/>
    </source>
</evidence>
<proteinExistence type="predicted"/>
<reference evidence="2 3" key="1">
    <citation type="submission" date="2015-03" db="EMBL/GenBank/DDBJ databases">
        <authorList>
            <person name="Urmite Genomes"/>
        </authorList>
    </citation>
    <scope>NUCLEOTIDE SEQUENCE [LARGE SCALE GENOMIC DNA]</scope>
    <source>
        <strain evidence="2 3">CSUR P1491</strain>
    </source>
</reference>
<sequence>MLEKGRQYSDFDAQGEVPVAAVGAADLVAGAFGSGQQDVGVLEPGGGEDHAARAALEQGDVQVPFHGLNLLGQRRRGDAQRAGGPPEVSCLGHGNEVPELSELHWSATLDPG</sequence>
<gene>
    <name evidence="2" type="ORF">BN1232_05748</name>
</gene>
<dbReference type="AlphaFoldDB" id="A0A0E3WE28"/>
<dbReference type="Proteomes" id="UP000199251">
    <property type="component" value="Unassembled WGS sequence"/>
</dbReference>
<organism evidence="2 3">
    <name type="scientific">Mycobacterium lentiflavum</name>
    <dbReference type="NCBI Taxonomy" id="141349"/>
    <lineage>
        <taxon>Bacteria</taxon>
        <taxon>Bacillati</taxon>
        <taxon>Actinomycetota</taxon>
        <taxon>Actinomycetes</taxon>
        <taxon>Mycobacteriales</taxon>
        <taxon>Mycobacteriaceae</taxon>
        <taxon>Mycobacterium</taxon>
        <taxon>Mycobacterium simiae complex</taxon>
    </lineage>
</organism>
<evidence type="ECO:0000313" key="3">
    <source>
        <dbReference type="Proteomes" id="UP000199251"/>
    </source>
</evidence>
<protein>
    <submittedName>
        <fullName evidence="2">Uncharacterized protein</fullName>
    </submittedName>
</protein>
<evidence type="ECO:0000256" key="1">
    <source>
        <dbReference type="SAM" id="MobiDB-lite"/>
    </source>
</evidence>
<name>A0A0E3WE28_MYCLN</name>